<evidence type="ECO:0000313" key="2">
    <source>
        <dbReference type="Proteomes" id="UP000015105"/>
    </source>
</evidence>
<name>A0A453JIG6_AEGTS</name>
<reference evidence="1" key="5">
    <citation type="journal article" date="2021" name="G3 (Bethesda)">
        <title>Aegilops tauschii genome assembly Aet v5.0 features greater sequence contiguity and improved annotation.</title>
        <authorList>
            <person name="Wang L."/>
            <person name="Zhu T."/>
            <person name="Rodriguez J.C."/>
            <person name="Deal K.R."/>
            <person name="Dubcovsky J."/>
            <person name="McGuire P.E."/>
            <person name="Lux T."/>
            <person name="Spannagl M."/>
            <person name="Mayer K.F.X."/>
            <person name="Baldrich P."/>
            <person name="Meyers B.C."/>
            <person name="Huo N."/>
            <person name="Gu Y.Q."/>
            <person name="Zhou H."/>
            <person name="Devos K.M."/>
            <person name="Bennetzen J.L."/>
            <person name="Unver T."/>
            <person name="Budak H."/>
            <person name="Gulick P.J."/>
            <person name="Galiba G."/>
            <person name="Kalapos B."/>
            <person name="Nelson D.R."/>
            <person name="Li P."/>
            <person name="You F.M."/>
            <person name="Luo M.C."/>
            <person name="Dvorak J."/>
        </authorList>
    </citation>
    <scope>NUCLEOTIDE SEQUENCE [LARGE SCALE GENOMIC DNA]</scope>
    <source>
        <strain evidence="1">cv. AL8/78</strain>
    </source>
</reference>
<reference evidence="1" key="3">
    <citation type="journal article" date="2017" name="Nature">
        <title>Genome sequence of the progenitor of the wheat D genome Aegilops tauschii.</title>
        <authorList>
            <person name="Luo M.C."/>
            <person name="Gu Y.Q."/>
            <person name="Puiu D."/>
            <person name="Wang H."/>
            <person name="Twardziok S.O."/>
            <person name="Deal K.R."/>
            <person name="Huo N."/>
            <person name="Zhu T."/>
            <person name="Wang L."/>
            <person name="Wang Y."/>
            <person name="McGuire P.E."/>
            <person name="Liu S."/>
            <person name="Long H."/>
            <person name="Ramasamy R.K."/>
            <person name="Rodriguez J.C."/>
            <person name="Van S.L."/>
            <person name="Yuan L."/>
            <person name="Wang Z."/>
            <person name="Xia Z."/>
            <person name="Xiao L."/>
            <person name="Anderson O.D."/>
            <person name="Ouyang S."/>
            <person name="Liang Y."/>
            <person name="Zimin A.V."/>
            <person name="Pertea G."/>
            <person name="Qi P."/>
            <person name="Bennetzen J.L."/>
            <person name="Dai X."/>
            <person name="Dawson M.W."/>
            <person name="Muller H.G."/>
            <person name="Kugler K."/>
            <person name="Rivarola-Duarte L."/>
            <person name="Spannagl M."/>
            <person name="Mayer K.F.X."/>
            <person name="Lu F.H."/>
            <person name="Bevan M.W."/>
            <person name="Leroy P."/>
            <person name="Li P."/>
            <person name="You F.M."/>
            <person name="Sun Q."/>
            <person name="Liu Z."/>
            <person name="Lyons E."/>
            <person name="Wicker T."/>
            <person name="Salzberg S.L."/>
            <person name="Devos K.M."/>
            <person name="Dvorak J."/>
        </authorList>
    </citation>
    <scope>NUCLEOTIDE SEQUENCE [LARGE SCALE GENOMIC DNA]</scope>
    <source>
        <strain evidence="1">cv. AL8/78</strain>
    </source>
</reference>
<sequence length="70" mass="8047">MPFFTSSSSILHSYLIGFAKRARSYSYTKYGTRSSRSSIYKYSMNINALQVCNHPPTTPALYLYLYLSCQ</sequence>
<protein>
    <submittedName>
        <fullName evidence="1">Uncharacterized protein</fullName>
    </submittedName>
</protein>
<evidence type="ECO:0000313" key="1">
    <source>
        <dbReference type="EnsemblPlants" id="AET5Gv20062000.23"/>
    </source>
</evidence>
<dbReference type="Gramene" id="AET5Gv20062000.23">
    <property type="protein sequence ID" value="AET5Gv20062000.23"/>
    <property type="gene ID" value="AET5Gv20062000"/>
</dbReference>
<dbReference type="AlphaFoldDB" id="A0A453JIG6"/>
<dbReference type="Proteomes" id="UP000015105">
    <property type="component" value="Chromosome 5D"/>
</dbReference>
<proteinExistence type="predicted"/>
<reference evidence="1" key="4">
    <citation type="submission" date="2019-03" db="UniProtKB">
        <authorList>
            <consortium name="EnsemblPlants"/>
        </authorList>
    </citation>
    <scope>IDENTIFICATION</scope>
</reference>
<reference evidence="2" key="1">
    <citation type="journal article" date="2014" name="Science">
        <title>Ancient hybridizations among the ancestral genomes of bread wheat.</title>
        <authorList>
            <consortium name="International Wheat Genome Sequencing Consortium,"/>
            <person name="Marcussen T."/>
            <person name="Sandve S.R."/>
            <person name="Heier L."/>
            <person name="Spannagl M."/>
            <person name="Pfeifer M."/>
            <person name="Jakobsen K.S."/>
            <person name="Wulff B.B."/>
            <person name="Steuernagel B."/>
            <person name="Mayer K.F."/>
            <person name="Olsen O.A."/>
        </authorList>
    </citation>
    <scope>NUCLEOTIDE SEQUENCE [LARGE SCALE GENOMIC DNA]</scope>
    <source>
        <strain evidence="2">cv. AL8/78</strain>
    </source>
</reference>
<dbReference type="EnsemblPlants" id="AET5Gv20062000.23">
    <property type="protein sequence ID" value="AET5Gv20062000.23"/>
    <property type="gene ID" value="AET5Gv20062000"/>
</dbReference>
<reference evidence="2" key="2">
    <citation type="journal article" date="2017" name="Nat. Plants">
        <title>The Aegilops tauschii genome reveals multiple impacts of transposons.</title>
        <authorList>
            <person name="Zhao G."/>
            <person name="Zou C."/>
            <person name="Li K."/>
            <person name="Wang K."/>
            <person name="Li T."/>
            <person name="Gao L."/>
            <person name="Zhang X."/>
            <person name="Wang H."/>
            <person name="Yang Z."/>
            <person name="Liu X."/>
            <person name="Jiang W."/>
            <person name="Mao L."/>
            <person name="Kong X."/>
            <person name="Jiao Y."/>
            <person name="Jia J."/>
        </authorList>
    </citation>
    <scope>NUCLEOTIDE SEQUENCE [LARGE SCALE GENOMIC DNA]</scope>
    <source>
        <strain evidence="2">cv. AL8/78</strain>
    </source>
</reference>
<keyword evidence="2" id="KW-1185">Reference proteome</keyword>
<organism evidence="1 2">
    <name type="scientific">Aegilops tauschii subsp. strangulata</name>
    <name type="common">Goatgrass</name>
    <dbReference type="NCBI Taxonomy" id="200361"/>
    <lineage>
        <taxon>Eukaryota</taxon>
        <taxon>Viridiplantae</taxon>
        <taxon>Streptophyta</taxon>
        <taxon>Embryophyta</taxon>
        <taxon>Tracheophyta</taxon>
        <taxon>Spermatophyta</taxon>
        <taxon>Magnoliopsida</taxon>
        <taxon>Liliopsida</taxon>
        <taxon>Poales</taxon>
        <taxon>Poaceae</taxon>
        <taxon>BOP clade</taxon>
        <taxon>Pooideae</taxon>
        <taxon>Triticodae</taxon>
        <taxon>Triticeae</taxon>
        <taxon>Triticinae</taxon>
        <taxon>Aegilops</taxon>
    </lineage>
</organism>
<accession>A0A453JIG6</accession>